<feature type="domain" description="TGS" evidence="2">
    <location>
        <begin position="403"/>
        <end position="465"/>
    </location>
</feature>
<comment type="caution">
    <text evidence="3">The sequence shown here is derived from an EMBL/GenBank/DDBJ whole genome shotgun (WGS) entry which is preliminary data.</text>
</comment>
<reference evidence="3" key="2">
    <citation type="journal article" date="2021" name="PeerJ">
        <title>Extensive microbial diversity within the chicken gut microbiome revealed by metagenomics and culture.</title>
        <authorList>
            <person name="Gilroy R."/>
            <person name="Ravi A."/>
            <person name="Getino M."/>
            <person name="Pursley I."/>
            <person name="Horton D.L."/>
            <person name="Alikhan N.F."/>
            <person name="Baker D."/>
            <person name="Gharbi K."/>
            <person name="Hall N."/>
            <person name="Watson M."/>
            <person name="Adriaenssens E.M."/>
            <person name="Foster-Nyarko E."/>
            <person name="Jarju S."/>
            <person name="Secka A."/>
            <person name="Antonio M."/>
            <person name="Oren A."/>
            <person name="Chaudhuri R.R."/>
            <person name="La Ragione R."/>
            <person name="Hildebrand F."/>
            <person name="Pallen M.J."/>
        </authorList>
    </citation>
    <scope>NUCLEOTIDE SEQUENCE</scope>
    <source>
        <strain evidence="3">G3-4614</strain>
    </source>
</reference>
<dbReference type="GO" id="GO:0015969">
    <property type="term" value="P:guanosine tetraphosphate metabolic process"/>
    <property type="evidence" value="ECO:0007669"/>
    <property type="project" value="InterPro"/>
</dbReference>
<dbReference type="InterPro" id="IPR007685">
    <property type="entry name" value="RelA_SpoT"/>
</dbReference>
<dbReference type="EMBL" id="JADIMW010000051">
    <property type="protein sequence ID" value="MBO8438181.1"/>
    <property type="molecule type" value="Genomic_DNA"/>
</dbReference>
<sequence length="737" mass="84436">MQKQSILDDSERREFIASYAQLRRQTADIIDSAKFKTIKETIVSAIRLDRYGRDKHGNSLLLRNMNTALILSKEVGLEPDTLMAILLYNIVAEGVKTTEEVEKEFGADVATLITRLVKTESLYSRNTTVKSDNFRKLFLSFAEDARVIMILIADCLCLMRMINQHPDNDYRVSIASEASYLYAPLAHRLGLYKIKSELEDLSLKYTNREVYDMIASNLNQTKAKRDKYIAAFIAPIKKLLEEEGFKFEIKGRTKSISSIYNKMKKQKVEFKDIYDLFAIRIILDTPLEKEKSDCWRVFTLITDKYTPNPSRMRDWLTIPKSNGYESLHITVLGPESRWVEVQIRTVRMNEIAEQGLAAHWRYKGVRSESGLDDWLNSMREVLESSDEKGTLDIIKDFSKENYDKEVFVFSPKGDLYKLGRGATVLDFAYLIHTGLGNRCVGAKVNERNQPIKYQLKSGDTVEILTSSQQTPKQDWLKIAVLPRTRSKIRQSLKEAENREAEYGKEMLMRRFKNRKIEPDEALMTKLIKKLGFKVATMFYSALSQEKIDVNYAIDKYVEIQKEETEDSVIQRPAEEYIQQAPTAAEGEDVLVIDESLKDIDYKLARCCNPIYGDDVFGFITSQGGIKIHKKECPNAHDLRMRYGYRIVKARWSGKLGTRYAAVLHIVGHDDIGIVTNITSIISKEDGVSMRNIAIDSNDGLFQGHLTVMVSDTHVLDNLIKKIRTVKGVKSVERASDR</sequence>
<accession>A0A9D9E4U0</accession>
<dbReference type="Pfam" id="PF02824">
    <property type="entry name" value="TGS"/>
    <property type="match status" value="1"/>
</dbReference>
<dbReference type="InterPro" id="IPR012676">
    <property type="entry name" value="TGS-like"/>
</dbReference>
<proteinExistence type="inferred from homology"/>
<dbReference type="SUPFAM" id="SSF81301">
    <property type="entry name" value="Nucleotidyltransferase"/>
    <property type="match status" value="1"/>
</dbReference>
<dbReference type="InterPro" id="IPR033655">
    <property type="entry name" value="TGS_RelA/SpoT"/>
</dbReference>
<organism evidence="3 4">
    <name type="scientific">Candidatus Caccoplasma merdipullorum</name>
    <dbReference type="NCBI Taxonomy" id="2840718"/>
    <lineage>
        <taxon>Bacteria</taxon>
        <taxon>Pseudomonadati</taxon>
        <taxon>Bacteroidota</taxon>
        <taxon>Bacteroidia</taxon>
        <taxon>Bacteroidales</taxon>
        <taxon>Bacteroidaceae</taxon>
        <taxon>Bacteroidaceae incertae sedis</taxon>
        <taxon>Candidatus Caccoplasma</taxon>
    </lineage>
</organism>
<dbReference type="Gene3D" id="3.10.20.30">
    <property type="match status" value="1"/>
</dbReference>
<dbReference type="AlphaFoldDB" id="A0A9D9E4U0"/>
<comment type="function">
    <text evidence="1">In eubacteria ppGpp (guanosine 3'-diphosphate 5'-diphosphate) is a mediator of the stringent response that coordinates a variety of cellular activities in response to changes in nutritional abundance.</text>
</comment>
<dbReference type="Pfam" id="PF13328">
    <property type="entry name" value="HD_4"/>
    <property type="match status" value="1"/>
</dbReference>
<dbReference type="SUPFAM" id="SSF55021">
    <property type="entry name" value="ACT-like"/>
    <property type="match status" value="1"/>
</dbReference>
<dbReference type="Gene3D" id="3.30.70.260">
    <property type="match status" value="1"/>
</dbReference>
<dbReference type="SMART" id="SM00954">
    <property type="entry name" value="RelA_SpoT"/>
    <property type="match status" value="1"/>
</dbReference>
<dbReference type="InterPro" id="IPR045865">
    <property type="entry name" value="ACT-like_dom_sf"/>
</dbReference>
<dbReference type="Pfam" id="PF04607">
    <property type="entry name" value="RelA_SpoT"/>
    <property type="match status" value="1"/>
</dbReference>
<dbReference type="Gene3D" id="3.30.460.10">
    <property type="entry name" value="Beta Polymerase, domain 2"/>
    <property type="match status" value="1"/>
</dbReference>
<dbReference type="GO" id="GO:0005886">
    <property type="term" value="C:plasma membrane"/>
    <property type="evidence" value="ECO:0007669"/>
    <property type="project" value="TreeGrafter"/>
</dbReference>
<dbReference type="Proteomes" id="UP000823636">
    <property type="component" value="Unassembled WGS sequence"/>
</dbReference>
<evidence type="ECO:0000313" key="4">
    <source>
        <dbReference type="Proteomes" id="UP000823636"/>
    </source>
</evidence>
<dbReference type="CDD" id="cd01668">
    <property type="entry name" value="TGS_RSH"/>
    <property type="match status" value="1"/>
</dbReference>
<dbReference type="PROSITE" id="PS51880">
    <property type="entry name" value="TGS"/>
    <property type="match status" value="1"/>
</dbReference>
<dbReference type="Pfam" id="PF13291">
    <property type="entry name" value="ACT_4"/>
    <property type="match status" value="1"/>
</dbReference>
<evidence type="ECO:0000256" key="1">
    <source>
        <dbReference type="RuleBase" id="RU003847"/>
    </source>
</evidence>
<reference evidence="3" key="1">
    <citation type="submission" date="2020-10" db="EMBL/GenBank/DDBJ databases">
        <authorList>
            <person name="Gilroy R."/>
        </authorList>
    </citation>
    <scope>NUCLEOTIDE SEQUENCE</scope>
    <source>
        <strain evidence="3">G3-4614</strain>
    </source>
</reference>
<dbReference type="SUPFAM" id="SSF109604">
    <property type="entry name" value="HD-domain/PDEase-like"/>
    <property type="match status" value="1"/>
</dbReference>
<dbReference type="SUPFAM" id="SSF81271">
    <property type="entry name" value="TGS-like"/>
    <property type="match status" value="1"/>
</dbReference>
<dbReference type="CDD" id="cd04876">
    <property type="entry name" value="ACT_RelA-SpoT"/>
    <property type="match status" value="1"/>
</dbReference>
<dbReference type="PANTHER" id="PTHR21262:SF31">
    <property type="entry name" value="GTP PYROPHOSPHOKINASE"/>
    <property type="match status" value="1"/>
</dbReference>
<evidence type="ECO:0000259" key="2">
    <source>
        <dbReference type="PROSITE" id="PS51880"/>
    </source>
</evidence>
<dbReference type="NCBIfam" id="TIGR00691">
    <property type="entry name" value="spoT_relA"/>
    <property type="match status" value="1"/>
</dbReference>
<dbReference type="FunFam" id="3.10.20.30:FF:000002">
    <property type="entry name" value="GTP pyrophosphokinase (RelA/SpoT)"/>
    <property type="match status" value="1"/>
</dbReference>
<dbReference type="InterPro" id="IPR012675">
    <property type="entry name" value="Beta-grasp_dom_sf"/>
</dbReference>
<gene>
    <name evidence="3" type="ORF">IAC54_04695</name>
</gene>
<dbReference type="CDD" id="cd05399">
    <property type="entry name" value="NT_Rel-Spo_like"/>
    <property type="match status" value="1"/>
</dbReference>
<name>A0A9D9E4U0_9BACT</name>
<dbReference type="Gene3D" id="1.10.3210.10">
    <property type="entry name" value="Hypothetical protein af1432"/>
    <property type="match status" value="1"/>
</dbReference>
<dbReference type="InterPro" id="IPR002912">
    <property type="entry name" value="ACT_dom"/>
</dbReference>
<dbReference type="InterPro" id="IPR004811">
    <property type="entry name" value="RelA/Spo_fam"/>
</dbReference>
<dbReference type="InterPro" id="IPR004095">
    <property type="entry name" value="TGS"/>
</dbReference>
<dbReference type="PANTHER" id="PTHR21262">
    <property type="entry name" value="GUANOSINE-3',5'-BIS DIPHOSPHATE 3'-PYROPHOSPHOHYDROLASE"/>
    <property type="match status" value="1"/>
</dbReference>
<protein>
    <submittedName>
        <fullName evidence="3">Bifunctional (P)ppGpp synthetase/guanosine-3',5'-bis(Diphosphate) 3'-pyrophosphohydrolase</fullName>
    </submittedName>
</protein>
<dbReference type="InterPro" id="IPR043519">
    <property type="entry name" value="NT_sf"/>
</dbReference>
<comment type="similarity">
    <text evidence="1">Belongs to the relA/spoT family.</text>
</comment>
<evidence type="ECO:0000313" key="3">
    <source>
        <dbReference type="EMBL" id="MBO8438181.1"/>
    </source>
</evidence>